<feature type="transmembrane region" description="Helical" evidence="1">
    <location>
        <begin position="339"/>
        <end position="357"/>
    </location>
</feature>
<feature type="transmembrane region" description="Helical" evidence="1">
    <location>
        <begin position="237"/>
        <end position="255"/>
    </location>
</feature>
<feature type="transmembrane region" description="Helical" evidence="1">
    <location>
        <begin position="148"/>
        <end position="166"/>
    </location>
</feature>
<feature type="transmembrane region" description="Helical" evidence="1">
    <location>
        <begin position="441"/>
        <end position="457"/>
    </location>
</feature>
<keyword evidence="1" id="KW-0812">Transmembrane</keyword>
<organism evidence="3 4">
    <name type="scientific">Pantoea rodasii</name>
    <dbReference type="NCBI Taxonomy" id="1076549"/>
    <lineage>
        <taxon>Bacteria</taxon>
        <taxon>Pseudomonadati</taxon>
        <taxon>Pseudomonadota</taxon>
        <taxon>Gammaproteobacteria</taxon>
        <taxon>Enterobacterales</taxon>
        <taxon>Erwiniaceae</taxon>
        <taxon>Pantoea</taxon>
    </lineage>
</organism>
<dbReference type="InterPro" id="IPR056074">
    <property type="entry name" value="DUF7657"/>
</dbReference>
<dbReference type="OrthoDB" id="6053736at2"/>
<keyword evidence="4" id="KW-1185">Reference proteome</keyword>
<protein>
    <recommendedName>
        <fullName evidence="2">DUF7657 domain-containing protein</fullName>
    </recommendedName>
</protein>
<gene>
    <name evidence="3" type="ORF">PRCB_06820</name>
</gene>
<keyword evidence="1" id="KW-1133">Transmembrane helix</keyword>
<evidence type="ECO:0000313" key="4">
    <source>
        <dbReference type="Proteomes" id="UP000232062"/>
    </source>
</evidence>
<evidence type="ECO:0000313" key="3">
    <source>
        <dbReference type="EMBL" id="PJZ06427.1"/>
    </source>
</evidence>
<feature type="transmembrane region" description="Helical" evidence="1">
    <location>
        <begin position="203"/>
        <end position="225"/>
    </location>
</feature>
<proteinExistence type="predicted"/>
<reference evidence="3 4" key="1">
    <citation type="submission" date="2017-11" db="EMBL/GenBank/DDBJ databases">
        <title>The genome sequence of Pantoea rodasii DSM 26611.</title>
        <authorList>
            <person name="Gao J."/>
            <person name="Mao X."/>
            <person name="Sun J."/>
        </authorList>
    </citation>
    <scope>NUCLEOTIDE SEQUENCE [LARGE SCALE GENOMIC DNA]</scope>
    <source>
        <strain evidence="3 4">DSM 26611</strain>
    </source>
</reference>
<dbReference type="RefSeq" id="WP_100700961.1">
    <property type="nucleotide sequence ID" value="NZ_PIQI01000011.1"/>
</dbReference>
<feature type="domain" description="DUF7657" evidence="2">
    <location>
        <begin position="13"/>
        <end position="394"/>
    </location>
</feature>
<evidence type="ECO:0000256" key="1">
    <source>
        <dbReference type="SAM" id="Phobius"/>
    </source>
</evidence>
<name>A0A2M9WFX9_9GAMM</name>
<feature type="transmembrane region" description="Helical" evidence="1">
    <location>
        <begin position="405"/>
        <end position="421"/>
    </location>
</feature>
<feature type="transmembrane region" description="Helical" evidence="1">
    <location>
        <begin position="119"/>
        <end position="136"/>
    </location>
</feature>
<dbReference type="AlphaFoldDB" id="A0A2M9WFX9"/>
<keyword evidence="1" id="KW-0472">Membrane</keyword>
<sequence length="732" mass="82920">MLTTPKKSVEKILYIGLFLLGVLYVFNSWSPSSYGFFLKKIDTQNTGVIWGEPRGIRSDEWAVVTPLTQATINNGFERYNKTSFYGEDLRINYGLPIFDWGMVFKPTMWGYLFLSPAKAYSLQWYLTFCVFIIGYFKIFKEIGIEKRLSIFLSFSLFLTGGTQFWWDEKGPVYAIFPWVVYFLISKGNIYLRLALFYWVGTSWLITNFYPPLVISLAFIGALLFLFDLKSWKSIKSILALAISSMAVIFTALLYLKDYLIKTSNTVYPGHRSFSGGGVGWGEWLSQFFPFATFNTHFETIYNSNICEVGVTGFAFVILMFIHLDYNSIKKSSFNSKDYYKVKILTIGTVLCNLWLIAPVPSWAGSLFLWNNVSPNRMVYAAGILLAMTSLLFFQNLKFKTSPLRFISYSALVIAVWYLMKYRPLAEDLRGFGGFSHNYTDFYLILALVISYVLIRCFSCKPIEAFLMPSLLASLIVFFNFNPLQSADAIFAPHVKAKRLLDSSVDRQTGVLAIEGYHGATLNGLGYKSVSHVTAVPDLGMWRSKFPKMSEGEFDRIFNRYSHIRLAGVSEPYSPQPDVVVIPMSLFKKVDFYPSDTDTNLKVVNVSNDERLSGKIISRVQGEMISFSVLIGTYNGLSDGFLDLNLCIKGICEKGNISLKDSLDNQYAEIQLTSPTSVNKGDVIEYSYSLRNATHPVAIYATLNSDDLSKFPVNDRKLINLGAKIKINYAGDK</sequence>
<dbReference type="Pfam" id="PF24677">
    <property type="entry name" value="DUF7657"/>
    <property type="match status" value="1"/>
</dbReference>
<accession>A0A2M9WFX9</accession>
<feature type="transmembrane region" description="Helical" evidence="1">
    <location>
        <begin position="12"/>
        <end position="30"/>
    </location>
</feature>
<feature type="transmembrane region" description="Helical" evidence="1">
    <location>
        <begin position="172"/>
        <end position="191"/>
    </location>
</feature>
<dbReference type="EMBL" id="PIQI01000011">
    <property type="protein sequence ID" value="PJZ06427.1"/>
    <property type="molecule type" value="Genomic_DNA"/>
</dbReference>
<evidence type="ECO:0000259" key="2">
    <source>
        <dbReference type="Pfam" id="PF24677"/>
    </source>
</evidence>
<feature type="transmembrane region" description="Helical" evidence="1">
    <location>
        <begin position="464"/>
        <end position="480"/>
    </location>
</feature>
<dbReference type="Proteomes" id="UP000232062">
    <property type="component" value="Unassembled WGS sequence"/>
</dbReference>
<feature type="transmembrane region" description="Helical" evidence="1">
    <location>
        <begin position="377"/>
        <end position="393"/>
    </location>
</feature>
<comment type="caution">
    <text evidence="3">The sequence shown here is derived from an EMBL/GenBank/DDBJ whole genome shotgun (WGS) entry which is preliminary data.</text>
</comment>